<accession>A0ABP9ZVM0</accession>
<feature type="region of interest" description="Disordered" evidence="3">
    <location>
        <begin position="1"/>
        <end position="25"/>
    </location>
</feature>
<dbReference type="RefSeq" id="WP_353293128.1">
    <property type="nucleotide sequence ID" value="NZ_BAABWH010000001.1"/>
</dbReference>
<evidence type="ECO:0000313" key="4">
    <source>
        <dbReference type="EMBL" id="GAA6144188.1"/>
    </source>
</evidence>
<name>A0ABP9ZVM0_9GAMM</name>
<dbReference type="NCBIfam" id="TIGR00252">
    <property type="entry name" value="YraN family protein"/>
    <property type="match status" value="1"/>
</dbReference>
<proteinExistence type="inferred from homology"/>
<dbReference type="SUPFAM" id="SSF52980">
    <property type="entry name" value="Restriction endonuclease-like"/>
    <property type="match status" value="1"/>
</dbReference>
<dbReference type="PANTHER" id="PTHR34039">
    <property type="entry name" value="UPF0102 PROTEIN YRAN"/>
    <property type="match status" value="1"/>
</dbReference>
<dbReference type="EMBL" id="BAABWH010000001">
    <property type="protein sequence ID" value="GAA6144188.1"/>
    <property type="molecule type" value="Genomic_DNA"/>
</dbReference>
<dbReference type="InterPro" id="IPR011335">
    <property type="entry name" value="Restrct_endonuc-II-like"/>
</dbReference>
<dbReference type="NCBIfam" id="NF009150">
    <property type="entry name" value="PRK12497.1-3"/>
    <property type="match status" value="1"/>
</dbReference>
<gene>
    <name evidence="4" type="ORF">NBRC116585_03050</name>
</gene>
<feature type="compositionally biased region" description="Polar residues" evidence="3">
    <location>
        <begin position="1"/>
        <end position="12"/>
    </location>
</feature>
<evidence type="ECO:0000256" key="1">
    <source>
        <dbReference type="ARBA" id="ARBA00006738"/>
    </source>
</evidence>
<dbReference type="InterPro" id="IPR011856">
    <property type="entry name" value="tRNA_endonuc-like_dom_sf"/>
</dbReference>
<comment type="caution">
    <text evidence="4">The sequence shown here is derived from an EMBL/GenBank/DDBJ whole genome shotgun (WGS) entry which is preliminary data.</text>
</comment>
<sequence length="135" mass="15621">MWFKSNKSQSADRTTLQKTRQTTRQKGDAIEVAAQNFLRTKGLRPVTRNYLIKGGEIDLVMRDGEVLVFIEVRFRQSTDHGSGAETVTYQKQRRLRRAALHYLQKHYGNHEPDCRFDVISAHGTPVVFDWIPNAF</sequence>
<reference evidence="4 5" key="1">
    <citation type="submission" date="2024-04" db="EMBL/GenBank/DDBJ databases">
        <title>Draft genome sequence of Thalassolituus maritimus NBRC 116585.</title>
        <authorList>
            <person name="Miyakawa T."/>
            <person name="Kusuya Y."/>
            <person name="Miura T."/>
        </authorList>
    </citation>
    <scope>NUCLEOTIDE SEQUENCE [LARGE SCALE GENOMIC DNA]</scope>
    <source>
        <strain evidence="4 5">5NW40-0001</strain>
    </source>
</reference>
<dbReference type="PANTHER" id="PTHR34039:SF1">
    <property type="entry name" value="UPF0102 PROTEIN YRAN"/>
    <property type="match status" value="1"/>
</dbReference>
<comment type="similarity">
    <text evidence="1 2">Belongs to the UPF0102 family.</text>
</comment>
<evidence type="ECO:0000256" key="3">
    <source>
        <dbReference type="SAM" id="MobiDB-lite"/>
    </source>
</evidence>
<keyword evidence="5" id="KW-1185">Reference proteome</keyword>
<organism evidence="4 5">
    <name type="scientific">Thalassolituus maritimus</name>
    <dbReference type="NCBI Taxonomy" id="484498"/>
    <lineage>
        <taxon>Bacteria</taxon>
        <taxon>Pseudomonadati</taxon>
        <taxon>Pseudomonadota</taxon>
        <taxon>Gammaproteobacteria</taxon>
        <taxon>Oceanospirillales</taxon>
        <taxon>Oceanospirillaceae</taxon>
        <taxon>Thalassolituus</taxon>
    </lineage>
</organism>
<dbReference type="InterPro" id="IPR003509">
    <property type="entry name" value="UPF0102_YraN-like"/>
</dbReference>
<feature type="compositionally biased region" description="Low complexity" evidence="3">
    <location>
        <begin position="13"/>
        <end position="24"/>
    </location>
</feature>
<dbReference type="Gene3D" id="3.40.1350.10">
    <property type="match status" value="1"/>
</dbReference>
<dbReference type="Proteomes" id="UP001481413">
    <property type="component" value="Unassembled WGS sequence"/>
</dbReference>
<protein>
    <recommendedName>
        <fullName evidence="2">UPF0102 protein NBRC116585_03050</fullName>
    </recommendedName>
</protein>
<evidence type="ECO:0000256" key="2">
    <source>
        <dbReference type="HAMAP-Rule" id="MF_00048"/>
    </source>
</evidence>
<dbReference type="CDD" id="cd20736">
    <property type="entry name" value="PoNe_Nuclease"/>
    <property type="match status" value="1"/>
</dbReference>
<dbReference type="Pfam" id="PF02021">
    <property type="entry name" value="UPF0102"/>
    <property type="match status" value="1"/>
</dbReference>
<dbReference type="HAMAP" id="MF_00048">
    <property type="entry name" value="UPF0102"/>
    <property type="match status" value="1"/>
</dbReference>
<evidence type="ECO:0000313" key="5">
    <source>
        <dbReference type="Proteomes" id="UP001481413"/>
    </source>
</evidence>